<evidence type="ECO:0000259" key="3">
    <source>
        <dbReference type="Pfam" id="PF14372"/>
    </source>
</evidence>
<evidence type="ECO:0000259" key="2">
    <source>
        <dbReference type="Pfam" id="PF05699"/>
    </source>
</evidence>
<proteinExistence type="predicted"/>
<organism evidence="4 5">
    <name type="scientific">Rhododendron simsii</name>
    <name type="common">Sims's rhododendron</name>
    <dbReference type="NCBI Taxonomy" id="118357"/>
    <lineage>
        <taxon>Eukaryota</taxon>
        <taxon>Viridiplantae</taxon>
        <taxon>Streptophyta</taxon>
        <taxon>Embryophyta</taxon>
        <taxon>Tracheophyta</taxon>
        <taxon>Spermatophyta</taxon>
        <taxon>Magnoliopsida</taxon>
        <taxon>eudicotyledons</taxon>
        <taxon>Gunneridae</taxon>
        <taxon>Pentapetalae</taxon>
        <taxon>asterids</taxon>
        <taxon>Ericales</taxon>
        <taxon>Ericaceae</taxon>
        <taxon>Ericoideae</taxon>
        <taxon>Rhodoreae</taxon>
        <taxon>Rhododendron</taxon>
    </lineage>
</organism>
<accession>A0A834L6B4</accession>
<dbReference type="OrthoDB" id="2017234at2759"/>
<dbReference type="InterPro" id="IPR012337">
    <property type="entry name" value="RNaseH-like_sf"/>
</dbReference>
<dbReference type="SMART" id="SM00614">
    <property type="entry name" value="ZnF_BED"/>
    <property type="match status" value="1"/>
</dbReference>
<dbReference type="InterPro" id="IPR052035">
    <property type="entry name" value="ZnF_BED_domain_contain"/>
</dbReference>
<name>A0A834L6B4_RHOSS</name>
<dbReference type="Pfam" id="PF14372">
    <property type="entry name" value="hAT-like_RNase-H"/>
    <property type="match status" value="1"/>
</dbReference>
<dbReference type="Proteomes" id="UP000626092">
    <property type="component" value="Unassembled WGS sequence"/>
</dbReference>
<evidence type="ECO:0008006" key="6">
    <source>
        <dbReference type="Google" id="ProtNLM"/>
    </source>
</evidence>
<dbReference type="PANTHER" id="PTHR46481:SF8">
    <property type="entry name" value="ZINC FINGER BED DOMAIN-CONTAINING PROTEIN RICESLEEPER 1-LIKE"/>
    <property type="match status" value="1"/>
</dbReference>
<comment type="caution">
    <text evidence="4">The sequence shown here is derived from an EMBL/GenBank/DDBJ whole genome shotgun (WGS) entry which is preliminary data.</text>
</comment>
<evidence type="ECO:0000313" key="5">
    <source>
        <dbReference type="Proteomes" id="UP000626092"/>
    </source>
</evidence>
<dbReference type="PANTHER" id="PTHR46481">
    <property type="entry name" value="ZINC FINGER BED DOMAIN-CONTAINING PROTEIN 4"/>
    <property type="match status" value="1"/>
</dbReference>
<dbReference type="InterPro" id="IPR008906">
    <property type="entry name" value="HATC_C_dom"/>
</dbReference>
<reference evidence="4" key="1">
    <citation type="submission" date="2019-11" db="EMBL/GenBank/DDBJ databases">
        <authorList>
            <person name="Liu Y."/>
            <person name="Hou J."/>
            <person name="Li T.-Q."/>
            <person name="Guan C.-H."/>
            <person name="Wu X."/>
            <person name="Wu H.-Z."/>
            <person name="Ling F."/>
            <person name="Zhang R."/>
            <person name="Shi X.-G."/>
            <person name="Ren J.-P."/>
            <person name="Chen E.-F."/>
            <person name="Sun J.-M."/>
        </authorList>
    </citation>
    <scope>NUCLEOTIDE SEQUENCE</scope>
    <source>
        <strain evidence="4">Adult_tree_wgs_1</strain>
        <tissue evidence="4">Leaves</tissue>
    </source>
</reference>
<evidence type="ECO:0000313" key="4">
    <source>
        <dbReference type="EMBL" id="KAF7123901.1"/>
    </source>
</evidence>
<protein>
    <recommendedName>
        <fullName evidence="6">Transposase</fullName>
    </recommendedName>
</protein>
<feature type="domain" description="HAT C-terminal dimerisation" evidence="2">
    <location>
        <begin position="670"/>
        <end position="752"/>
    </location>
</feature>
<dbReference type="GO" id="GO:0003677">
    <property type="term" value="F:DNA binding"/>
    <property type="evidence" value="ECO:0007669"/>
    <property type="project" value="UniProtKB-KW"/>
</dbReference>
<gene>
    <name evidence="4" type="ORF">RHSIM_Rhsim12G0123300</name>
</gene>
<evidence type="ECO:0000256" key="1">
    <source>
        <dbReference type="ARBA" id="ARBA00023125"/>
    </source>
</evidence>
<dbReference type="InterPro" id="IPR025525">
    <property type="entry name" value="hAT-like_transposase_RNase-H"/>
</dbReference>
<keyword evidence="1" id="KW-0238">DNA-binding</keyword>
<dbReference type="GO" id="GO:0046983">
    <property type="term" value="F:protein dimerization activity"/>
    <property type="evidence" value="ECO:0007669"/>
    <property type="project" value="InterPro"/>
</dbReference>
<dbReference type="AlphaFoldDB" id="A0A834L6B4"/>
<sequence length="1054" mass="121100">MIAGGRRGLGLSCWWSMMQRVDDDGDNVHLSSLNAGAMSDCEHEDDMDGDDIMDEGAEFDIPQNAELNDDLMPEINNECEKQKVGMKKRAACWKHFTTITPKGHPKPRASCNWCGVDYACHSKLNGTKSLTHYLAYQCTKYPPSKKFAGSRQKLLSFQKKEHNGETSASLVPVAFSADACKRALARMIIIDELPFSFVEGEGFKDFISVVQPMWNPPRRLAMAKQIMVMYEEEKKTLKHTLKHQRVCLTTDTWISVQNLNYMCLTGHFIDENWRYQKKILNFCVVPNHKGDTLGRMVEECLLDWGIDKFLTVTVDNASSNNLLIAYLERKTKDRKTTILNHEFLHVRCSAHILNLIVREGLQEIDIPIARVRNMVRYVRSSPSRMTEFWSCVEKEKIVCRLKPCLDVSTRWNYTYFMLERALTYQKAFDRLCDDPNFKLNVREEEMDEDFDDVDGFEGIGRIIQIEKRKKKRGGKGRKEYVGPPSSSDWEKIKLYVKFLRVFYVATLKFSGSLYVTCNVFFDEMVLIQQDIMKLCENEDNNLYDLAMSMRKKFDKYWGNFDKINQMMMFAVVLDPRCKVAFFEYCLQNTLGYDKAIVGEFMDRLRSEITRLFEWYVKHNGSLNVRNKEVEGSSDTVDLDGLETEIGNHKSLKSQFKMHKQKEGNMASKMELEKYLAETSEDDCDNFDVLRWWKLNSSKYPIVSQMARVVLAIPVSTVASESAFSTGGRVIDPYRSSLSPKTVEALICTQQWIRKPTKINIREQLDELEALDSDPFRTGRFLTREELRKLQFLAEFSYHQELKSGSLSVRVMMAEEMDTVVALLAESFGESMLLPSGYLALLGFLVKQYLIERRALLPHAATLVGFYKDGEELELAGTLEVCFDRRGASDSVPSPTPPKDSPYVCNMTVTKPLRSSITSQFSPILPIPSLGPYFDRIPSNVGCLSSLVPYLLFTSAMSFSELVCWRGIGWHLLKAGEELISLMSSSREVYLHCRIIDEAPFNMYLKAGYSIVKTDWILILLTFQRRKHLMRKELQVSDSPSDFCDFKEELPSLAD</sequence>
<dbReference type="SUPFAM" id="SSF140996">
    <property type="entry name" value="Hermes dimerisation domain"/>
    <property type="match status" value="1"/>
</dbReference>
<dbReference type="SUPFAM" id="SSF53098">
    <property type="entry name" value="Ribonuclease H-like"/>
    <property type="match status" value="1"/>
</dbReference>
<feature type="domain" description="hAT-like transposase RNase-H fold" evidence="3">
    <location>
        <begin position="510"/>
        <end position="615"/>
    </location>
</feature>
<dbReference type="Pfam" id="PF05699">
    <property type="entry name" value="Dimer_Tnp_hAT"/>
    <property type="match status" value="1"/>
</dbReference>
<keyword evidence="5" id="KW-1185">Reference proteome</keyword>
<dbReference type="EMBL" id="WJXA01000012">
    <property type="protein sequence ID" value="KAF7123901.1"/>
    <property type="molecule type" value="Genomic_DNA"/>
</dbReference>